<evidence type="ECO:0000313" key="2">
    <source>
        <dbReference type="EMBL" id="UOD27566.1"/>
    </source>
</evidence>
<dbReference type="Proteomes" id="UP000831532">
    <property type="component" value="Chromosome"/>
</dbReference>
<evidence type="ECO:0000313" key="3">
    <source>
        <dbReference type="Proteomes" id="UP000831532"/>
    </source>
</evidence>
<dbReference type="EMBL" id="CP063361">
    <property type="protein sequence ID" value="UOD27566.1"/>
    <property type="molecule type" value="Genomic_DNA"/>
</dbReference>
<dbReference type="RefSeq" id="WP_243488809.1">
    <property type="nucleotide sequence ID" value="NZ_CP063361.1"/>
</dbReference>
<organism evidence="2 3">
    <name type="scientific">Massilia violaceinigra</name>
    <dbReference type="NCBI Taxonomy" id="2045208"/>
    <lineage>
        <taxon>Bacteria</taxon>
        <taxon>Pseudomonadati</taxon>
        <taxon>Pseudomonadota</taxon>
        <taxon>Betaproteobacteria</taxon>
        <taxon>Burkholderiales</taxon>
        <taxon>Oxalobacteraceae</taxon>
        <taxon>Telluria group</taxon>
        <taxon>Massilia</taxon>
    </lineage>
</organism>
<feature type="signal peptide" evidence="1">
    <location>
        <begin position="1"/>
        <end position="24"/>
    </location>
</feature>
<dbReference type="NCBIfam" id="TIGR01643">
    <property type="entry name" value="YD_repeat_2x"/>
    <property type="match status" value="1"/>
</dbReference>
<keyword evidence="1" id="KW-0732">Signal</keyword>
<feature type="chain" id="PRO_5046525177" evidence="1">
    <location>
        <begin position="25"/>
        <end position="289"/>
    </location>
</feature>
<name>A0ABY4A1W4_9BURK</name>
<keyword evidence="3" id="KW-1185">Reference proteome</keyword>
<sequence>MNRSHPRCSVLLASLLCTIACAIAQPLPSTPKDDKVLRGAVVDGATLVLDGQRLVARLGDASSTHYFYIQGRLHSLHHSDGRFATYYYDDQQRLDRIEFSDGQVQRAHYQAGRLASIGNEAGQRLHFAAPVSAPAAATDVVALAARPAPQASAGAALAPPKAAPAAAEALNRTLIAVAGWEKNSWDCRFSPSEYSLCGGDGGGRGPFDGGGWSHDDGGPFHGGGWHGPDFAPYPMDLPTRMSCLAAATSTFEIMRDQVCSMVKDKAVCTAQNHQLFDELWKKCIAKYPN</sequence>
<reference evidence="2 3" key="1">
    <citation type="submission" date="2020-10" db="EMBL/GenBank/DDBJ databases">
        <title>Genome analysis of Massilia species.</title>
        <authorList>
            <person name="Jung D.-H."/>
        </authorList>
    </citation>
    <scope>NUCLEOTIDE SEQUENCE [LARGE SCALE GENOMIC DNA]</scope>
    <source>
        <strain evidence="3">sipir</strain>
    </source>
</reference>
<gene>
    <name evidence="2" type="ORF">INH39_18810</name>
</gene>
<protein>
    <submittedName>
        <fullName evidence="2">Uncharacterized protein</fullName>
    </submittedName>
</protein>
<dbReference type="InterPro" id="IPR006530">
    <property type="entry name" value="YD"/>
</dbReference>
<proteinExistence type="predicted"/>
<accession>A0ABY4A1W4</accession>
<evidence type="ECO:0000256" key="1">
    <source>
        <dbReference type="SAM" id="SignalP"/>
    </source>
</evidence>